<protein>
    <submittedName>
        <fullName evidence="1">DNA, contig: SP643</fullName>
    </submittedName>
</protein>
<evidence type="ECO:0000313" key="1">
    <source>
        <dbReference type="EMBL" id="GAN14602.1"/>
    </source>
</evidence>
<accession>A0A0C9NEA7</accession>
<reference evidence="1 2" key="1">
    <citation type="submission" date="2014-08" db="EMBL/GenBank/DDBJ databases">
        <title>Whole genome shotgun sequence of Sphingomonas paucimobilis NBRC 13935.</title>
        <authorList>
            <person name="Hosoyama A."/>
            <person name="Hashimoto M."/>
            <person name="Hosoyama Y."/>
            <person name="Noguchi M."/>
            <person name="Uohara A."/>
            <person name="Ohji S."/>
            <person name="Katano-Makiyama Y."/>
            <person name="Ichikawa N."/>
            <person name="Kimura A."/>
            <person name="Yamazoe A."/>
            <person name="Fujita N."/>
        </authorList>
    </citation>
    <scope>NUCLEOTIDE SEQUENCE [LARGE SCALE GENOMIC DNA]</scope>
    <source>
        <strain evidence="1 2">NBRC 13935</strain>
    </source>
</reference>
<evidence type="ECO:0000313" key="2">
    <source>
        <dbReference type="Proteomes" id="UP000032025"/>
    </source>
</evidence>
<sequence length="94" mass="10377">MLYVCVDRAIATFGSKAQGLRHRQPFGLVVRERHVMVRGLGLAEDPRARQSVKAGIVVPEAEPVLRIADREDESVGAFIPCPAIARSSNWVVWP</sequence>
<name>A0A0C9NEA7_SPHPI</name>
<keyword evidence="2" id="KW-1185">Reference proteome</keyword>
<dbReference type="EMBL" id="BBJS01000043">
    <property type="protein sequence ID" value="GAN14602.1"/>
    <property type="molecule type" value="Genomic_DNA"/>
</dbReference>
<proteinExistence type="predicted"/>
<dbReference type="AlphaFoldDB" id="A0A0C9NEA7"/>
<dbReference type="Proteomes" id="UP000032025">
    <property type="component" value="Unassembled WGS sequence"/>
</dbReference>
<gene>
    <name evidence="1" type="ORF">SP6_43_01010</name>
</gene>
<comment type="caution">
    <text evidence="1">The sequence shown here is derived from an EMBL/GenBank/DDBJ whole genome shotgun (WGS) entry which is preliminary data.</text>
</comment>
<organism evidence="1 2">
    <name type="scientific">Sphingomonas paucimobilis NBRC 13935</name>
    <dbReference type="NCBI Taxonomy" id="1219050"/>
    <lineage>
        <taxon>Bacteria</taxon>
        <taxon>Pseudomonadati</taxon>
        <taxon>Pseudomonadota</taxon>
        <taxon>Alphaproteobacteria</taxon>
        <taxon>Sphingomonadales</taxon>
        <taxon>Sphingomonadaceae</taxon>
        <taxon>Sphingomonas</taxon>
    </lineage>
</organism>